<dbReference type="CDD" id="cd17039">
    <property type="entry name" value="Ubl_ubiquitin_like"/>
    <property type="match status" value="1"/>
</dbReference>
<dbReference type="AlphaFoldDB" id="A0AAD6KDD9"/>
<dbReference type="Gene3D" id="3.10.20.90">
    <property type="entry name" value="Phosphatidylinositol 3-kinase Catalytic Subunit, Chain A, domain 1"/>
    <property type="match status" value="1"/>
</dbReference>
<evidence type="ECO:0000313" key="1">
    <source>
        <dbReference type="EMBL" id="KAJ6420645.1"/>
    </source>
</evidence>
<gene>
    <name evidence="1" type="ORF">OIU84_028070</name>
</gene>
<protein>
    <recommendedName>
        <fullName evidence="3">Ubiquitin-like domain-containing protein</fullName>
    </recommendedName>
</protein>
<proteinExistence type="predicted"/>
<dbReference type="EMBL" id="JAPFFJ010000008">
    <property type="protein sequence ID" value="KAJ6420645.1"/>
    <property type="molecule type" value="Genomic_DNA"/>
</dbReference>
<accession>A0AAD6KDD9</accession>
<comment type="caution">
    <text evidence="1">The sequence shown here is derived from an EMBL/GenBank/DDBJ whole genome shotgun (WGS) entry which is preliminary data.</text>
</comment>
<dbReference type="Proteomes" id="UP001162972">
    <property type="component" value="Chromosome 17"/>
</dbReference>
<evidence type="ECO:0000313" key="2">
    <source>
        <dbReference type="Proteomes" id="UP001162972"/>
    </source>
</evidence>
<dbReference type="InterPro" id="IPR029071">
    <property type="entry name" value="Ubiquitin-like_domsf"/>
</dbReference>
<sequence>MPYKVAGFSLLSGGGGDSDREPFSTLKWGNDATVADLKKEIGAQQKLPQDRLILFLDNKQTRLISSEDQGDGATLVDCGVRDGSHIYLFFDPVDLDESSDQSWPHYSCLEQASLSNRGQKRRRNLTVLCVFGQVDGRKYLIL</sequence>
<reference evidence="1 2" key="1">
    <citation type="journal article" date="2023" name="Int. J. Mol. Sci.">
        <title>De Novo Assembly and Annotation of 11 Diverse Shrub Willow (Salix) Genomes Reveals Novel Gene Organization in Sex-Linked Regions.</title>
        <authorList>
            <person name="Hyden B."/>
            <person name="Feng K."/>
            <person name="Yates T.B."/>
            <person name="Jawdy S."/>
            <person name="Cereghino C."/>
            <person name="Smart L.B."/>
            <person name="Muchero W."/>
        </authorList>
    </citation>
    <scope>NUCLEOTIDE SEQUENCE [LARGE SCALE GENOMIC DNA]</scope>
    <source>
        <tissue evidence="1">Shoot tip</tissue>
    </source>
</reference>
<dbReference type="SUPFAM" id="SSF54236">
    <property type="entry name" value="Ubiquitin-like"/>
    <property type="match status" value="1"/>
</dbReference>
<keyword evidence="2" id="KW-1185">Reference proteome</keyword>
<evidence type="ECO:0008006" key="3">
    <source>
        <dbReference type="Google" id="ProtNLM"/>
    </source>
</evidence>
<name>A0AAD6KDD9_9ROSI</name>
<organism evidence="1 2">
    <name type="scientific">Salix udensis</name>
    <dbReference type="NCBI Taxonomy" id="889485"/>
    <lineage>
        <taxon>Eukaryota</taxon>
        <taxon>Viridiplantae</taxon>
        <taxon>Streptophyta</taxon>
        <taxon>Embryophyta</taxon>
        <taxon>Tracheophyta</taxon>
        <taxon>Spermatophyta</taxon>
        <taxon>Magnoliopsida</taxon>
        <taxon>eudicotyledons</taxon>
        <taxon>Gunneridae</taxon>
        <taxon>Pentapetalae</taxon>
        <taxon>rosids</taxon>
        <taxon>fabids</taxon>
        <taxon>Malpighiales</taxon>
        <taxon>Salicaceae</taxon>
        <taxon>Saliceae</taxon>
        <taxon>Salix</taxon>
    </lineage>
</organism>